<feature type="region of interest" description="Disordered" evidence="1">
    <location>
        <begin position="1"/>
        <end position="23"/>
    </location>
</feature>
<evidence type="ECO:0000313" key="3">
    <source>
        <dbReference type="Proteomes" id="UP001321749"/>
    </source>
</evidence>
<dbReference type="AlphaFoldDB" id="A0AAV9HLM6"/>
<name>A0AAV9HLM6_9PEZI</name>
<comment type="caution">
    <text evidence="2">The sequence shown here is derived from an EMBL/GenBank/DDBJ whole genome shotgun (WGS) entry which is preliminary data.</text>
</comment>
<evidence type="ECO:0000256" key="1">
    <source>
        <dbReference type="SAM" id="MobiDB-lite"/>
    </source>
</evidence>
<accession>A0AAV9HLM6</accession>
<proteinExistence type="predicted"/>
<dbReference type="Proteomes" id="UP001321749">
    <property type="component" value="Unassembled WGS sequence"/>
</dbReference>
<reference evidence="2" key="2">
    <citation type="submission" date="2023-06" db="EMBL/GenBank/DDBJ databases">
        <authorList>
            <consortium name="Lawrence Berkeley National Laboratory"/>
            <person name="Mondo S.J."/>
            <person name="Hensen N."/>
            <person name="Bonometti L."/>
            <person name="Westerberg I."/>
            <person name="Brannstrom I.O."/>
            <person name="Guillou S."/>
            <person name="Cros-Aarteil S."/>
            <person name="Calhoun S."/>
            <person name="Haridas S."/>
            <person name="Kuo A."/>
            <person name="Pangilinan J."/>
            <person name="Riley R."/>
            <person name="Labutti K."/>
            <person name="Andreopoulos B."/>
            <person name="Lipzen A."/>
            <person name="Chen C."/>
            <person name="Yanf M."/>
            <person name="Daum C."/>
            <person name="Ng V."/>
            <person name="Clum A."/>
            <person name="Steindorff A."/>
            <person name="Ohm R."/>
            <person name="Martin F."/>
            <person name="Silar P."/>
            <person name="Natvig D."/>
            <person name="Lalanne C."/>
            <person name="Gautier V."/>
            <person name="Ament-Velasquez S.L."/>
            <person name="Kruys A."/>
            <person name="Hutchinson M.I."/>
            <person name="Powell A.J."/>
            <person name="Barry K."/>
            <person name="Miller A.N."/>
            <person name="Grigoriev I.V."/>
            <person name="Debuchy R."/>
            <person name="Gladieux P."/>
            <person name="Thoren M.H."/>
            <person name="Johannesson H."/>
        </authorList>
    </citation>
    <scope>NUCLEOTIDE SEQUENCE</scope>
    <source>
        <strain evidence="2">PSN324</strain>
    </source>
</reference>
<sequence>MPWNHDPGQRGLEVDNCSQRQPSKPGYCPKIELTLDHLCTPCLPRLPQQPLFSASTELFDKYPSPIDPADSIHQLIGESSSPSSHGTSKEELSRRSSRPYSTRISDQADFASVWEHTVVPLLTDLLQHHCESDFAVDVHNFPEVSSDAVPRVIYITLAGFVDSKFKQMVHDELSRVVPARFSPLYLKFREGSVEKTAREPWWGNEEGKRDSVCEPRNITYCQNPVIGISVGPISSQDAASLGGFLKVGGQQYAMSAYHTFKESVEKGEHRVKHPAWPDLALITPSNPQAERISIGAVTMNAKPGALRSSLTFRDTNIPSKHTLVEMDWCLIGSVPNGRNIVSVPSFNADRLVAVERTAAVEANTEVYALARTSGYSLGFVSDVPGLQKISGKIRREWTVRQYSPFKCPKGGSADAPWQTLKQWVTSGIGVPGDSGAWLIRLSDNALLGLIWGRNHDYGHPREPSRVRLTYFTPIIDIIEDISLPLYTADDLIRRNEAAQEPVRDDMSRDPWTVLSSEPIQQRGESQRILIDRLFSGSTISSAAASVLNEAAPRQPAGEVVPLPSQVPGGSMPTQNNGSSGQRDDSVLANHQATPRRSNASCPSFSTLRSQDQLLLGVGEQGGSLPGLSISPSVRSSLDSPAEASDGTSFENPVRIADEEDIDGDIPTIGEPIRSKASFRQTCSAPPVSSKYMMMGNAHRAF</sequence>
<feature type="region of interest" description="Disordered" evidence="1">
    <location>
        <begin position="553"/>
        <end position="585"/>
    </location>
</feature>
<protein>
    <submittedName>
        <fullName evidence="2">Uncharacterized protein</fullName>
    </submittedName>
</protein>
<reference evidence="2" key="1">
    <citation type="journal article" date="2023" name="Mol. Phylogenet. Evol.">
        <title>Genome-scale phylogeny and comparative genomics of the fungal order Sordariales.</title>
        <authorList>
            <person name="Hensen N."/>
            <person name="Bonometti L."/>
            <person name="Westerberg I."/>
            <person name="Brannstrom I.O."/>
            <person name="Guillou S."/>
            <person name="Cros-Aarteil S."/>
            <person name="Calhoun S."/>
            <person name="Haridas S."/>
            <person name="Kuo A."/>
            <person name="Mondo S."/>
            <person name="Pangilinan J."/>
            <person name="Riley R."/>
            <person name="LaButti K."/>
            <person name="Andreopoulos B."/>
            <person name="Lipzen A."/>
            <person name="Chen C."/>
            <person name="Yan M."/>
            <person name="Daum C."/>
            <person name="Ng V."/>
            <person name="Clum A."/>
            <person name="Steindorff A."/>
            <person name="Ohm R.A."/>
            <person name="Martin F."/>
            <person name="Silar P."/>
            <person name="Natvig D.O."/>
            <person name="Lalanne C."/>
            <person name="Gautier V."/>
            <person name="Ament-Velasquez S.L."/>
            <person name="Kruys A."/>
            <person name="Hutchinson M.I."/>
            <person name="Powell A.J."/>
            <person name="Barry K."/>
            <person name="Miller A.N."/>
            <person name="Grigoriev I.V."/>
            <person name="Debuchy R."/>
            <person name="Gladieux P."/>
            <person name="Hiltunen Thoren M."/>
            <person name="Johannesson H."/>
        </authorList>
    </citation>
    <scope>NUCLEOTIDE SEQUENCE</scope>
    <source>
        <strain evidence="2">PSN324</strain>
    </source>
</reference>
<feature type="region of interest" description="Disordered" evidence="1">
    <location>
        <begin position="624"/>
        <end position="650"/>
    </location>
</feature>
<gene>
    <name evidence="2" type="ORF">QBC42DRAFT_179653</name>
</gene>
<feature type="compositionally biased region" description="Basic and acidic residues" evidence="1">
    <location>
        <begin position="499"/>
        <end position="508"/>
    </location>
</feature>
<organism evidence="2 3">
    <name type="scientific">Cladorrhinum samala</name>
    <dbReference type="NCBI Taxonomy" id="585594"/>
    <lineage>
        <taxon>Eukaryota</taxon>
        <taxon>Fungi</taxon>
        <taxon>Dikarya</taxon>
        <taxon>Ascomycota</taxon>
        <taxon>Pezizomycotina</taxon>
        <taxon>Sordariomycetes</taxon>
        <taxon>Sordariomycetidae</taxon>
        <taxon>Sordariales</taxon>
        <taxon>Podosporaceae</taxon>
        <taxon>Cladorrhinum</taxon>
    </lineage>
</organism>
<feature type="region of interest" description="Disordered" evidence="1">
    <location>
        <begin position="70"/>
        <end position="100"/>
    </location>
</feature>
<feature type="region of interest" description="Disordered" evidence="1">
    <location>
        <begin position="499"/>
        <end position="518"/>
    </location>
</feature>
<dbReference type="EMBL" id="MU865000">
    <property type="protein sequence ID" value="KAK4460959.1"/>
    <property type="molecule type" value="Genomic_DNA"/>
</dbReference>
<evidence type="ECO:0000313" key="2">
    <source>
        <dbReference type="EMBL" id="KAK4460959.1"/>
    </source>
</evidence>
<keyword evidence="3" id="KW-1185">Reference proteome</keyword>
<feature type="compositionally biased region" description="Polar residues" evidence="1">
    <location>
        <begin position="571"/>
        <end position="580"/>
    </location>
</feature>